<dbReference type="InterPro" id="IPR051642">
    <property type="entry name" value="SWI6-like"/>
</dbReference>
<dbReference type="Proteomes" id="UP000007148">
    <property type="component" value="Unassembled WGS sequence"/>
</dbReference>
<dbReference type="PANTHER" id="PTHR43828">
    <property type="entry name" value="ASPARAGINASE"/>
    <property type="match status" value="1"/>
</dbReference>
<evidence type="ECO:0000259" key="2">
    <source>
        <dbReference type="PROSITE" id="PS51299"/>
    </source>
</evidence>
<protein>
    <recommendedName>
        <fullName evidence="2">HTH APSES-type domain-containing protein</fullName>
    </recommendedName>
</protein>
<dbReference type="GO" id="GO:0033309">
    <property type="term" value="C:SBF transcription complex"/>
    <property type="evidence" value="ECO:0007669"/>
    <property type="project" value="TreeGrafter"/>
</dbReference>
<evidence type="ECO:0000313" key="3">
    <source>
        <dbReference type="EMBL" id="CCA74257.1"/>
    </source>
</evidence>
<proteinExistence type="predicted"/>
<feature type="compositionally biased region" description="Low complexity" evidence="1">
    <location>
        <begin position="22"/>
        <end position="32"/>
    </location>
</feature>
<dbReference type="InParanoid" id="G4TSG4"/>
<dbReference type="eggNOG" id="ENOG502S1IW">
    <property type="taxonomic scope" value="Eukaryota"/>
</dbReference>
<feature type="region of interest" description="Disordered" evidence="1">
    <location>
        <begin position="618"/>
        <end position="648"/>
    </location>
</feature>
<organism evidence="3 4">
    <name type="scientific">Serendipita indica (strain DSM 11827)</name>
    <name type="common">Root endophyte fungus</name>
    <name type="synonym">Piriformospora indica</name>
    <dbReference type="NCBI Taxonomy" id="1109443"/>
    <lineage>
        <taxon>Eukaryota</taxon>
        <taxon>Fungi</taxon>
        <taxon>Dikarya</taxon>
        <taxon>Basidiomycota</taxon>
        <taxon>Agaricomycotina</taxon>
        <taxon>Agaricomycetes</taxon>
        <taxon>Sebacinales</taxon>
        <taxon>Serendipitaceae</taxon>
        <taxon>Serendipita</taxon>
    </lineage>
</organism>
<sequence>MASCSPSSSPIDPQNPPLTDASVTSVSSDVPSELAHSEPVQLHPLQIQYQQEQAKREQLLHGANGDRVDNGINRVQTPANRFIPYHSATHSPTKGRYITSNDARGYIPVYEYPLNGQWIMMDMDDGYILWTGIWKALGNHKADIVKMLESQPELATQLRRVRGGYLKIQGTWLAYEVALRLARRVAWPIRHDLVPLFGPTFPTTCLAPDQPGYGTVIPPSGRRKPRRSLQSVGIPPPHSVPYPPKLPLAKEFALGARPQPHGESPMFRSPNPMLSGSPVDTHAMPFVPPTIPSVPALVPVSGVAYSPQEPSSASSYSSGQPAPYASSKHRFSPYAFPKRHHSPSLSAYSGYEGKPHPLVHRASDPNLRAYHARGHVLVPRLSLNNLHLPTGEIKRQLPIARPDGADPVDKSHPPALEDAPSENLGITSIEDSIPTPPYEVSPSFDPSWHVGHGTRWPETPVDYVANYDHGPQYYGESVPSYSDASLSSPPTAWSYDAYSLPSPAEQHLYYPPIRSSHHRYSSMSSTTSFNGRRLSMAESMASSFPEPDAPIPQVAYHRYSQPQIYQPLPPPHLDYWMRERSGSFAEPSYAPVAGGIHSGEPPAHQTIFEHQEMLTMVGPHEFTPSPRSSHTPAESFESQEVSTPDDVHVPLYNPQTVLLPEAHTVTVW</sequence>
<name>G4TSG4_SERID</name>
<dbReference type="PANTHER" id="PTHR43828:SF5">
    <property type="entry name" value="TRANSCRIPTIONAL REPRESSOR XBP1"/>
    <property type="match status" value="1"/>
</dbReference>
<feature type="region of interest" description="Disordered" evidence="1">
    <location>
        <begin position="1"/>
        <end position="42"/>
    </location>
</feature>
<dbReference type="Gene3D" id="3.10.260.10">
    <property type="entry name" value="Transcription regulator HTH, APSES-type DNA-binding domain"/>
    <property type="match status" value="1"/>
</dbReference>
<dbReference type="HOGENOM" id="CLU_411091_0_0_1"/>
<accession>G4TSG4</accession>
<dbReference type="OrthoDB" id="5562739at2759"/>
<reference evidence="3 4" key="1">
    <citation type="journal article" date="2011" name="PLoS Pathog.">
        <title>Endophytic Life Strategies Decoded by Genome and Transcriptome Analyses of the Mutualistic Root Symbiont Piriformospora indica.</title>
        <authorList>
            <person name="Zuccaro A."/>
            <person name="Lahrmann U."/>
            <person name="Guldener U."/>
            <person name="Langen G."/>
            <person name="Pfiffi S."/>
            <person name="Biedenkopf D."/>
            <person name="Wong P."/>
            <person name="Samans B."/>
            <person name="Grimm C."/>
            <person name="Basiewicz M."/>
            <person name="Murat C."/>
            <person name="Martin F."/>
            <person name="Kogel K.H."/>
        </authorList>
    </citation>
    <scope>NUCLEOTIDE SEQUENCE [LARGE SCALE GENOMIC DNA]</scope>
    <source>
        <strain evidence="3 4">DSM 11827</strain>
    </source>
</reference>
<feature type="compositionally biased region" description="Basic and acidic residues" evidence="1">
    <location>
        <begin position="403"/>
        <end position="412"/>
    </location>
</feature>
<evidence type="ECO:0000313" key="4">
    <source>
        <dbReference type="Proteomes" id="UP000007148"/>
    </source>
</evidence>
<feature type="compositionally biased region" description="Polar residues" evidence="1">
    <location>
        <begin position="625"/>
        <end position="642"/>
    </location>
</feature>
<feature type="domain" description="HTH APSES-type" evidence="2">
    <location>
        <begin position="96"/>
        <end position="208"/>
    </location>
</feature>
<dbReference type="STRING" id="1109443.G4TSG4"/>
<feature type="region of interest" description="Disordered" evidence="1">
    <location>
        <begin position="215"/>
        <end position="236"/>
    </location>
</feature>
<dbReference type="GO" id="GO:0000981">
    <property type="term" value="F:DNA-binding transcription factor activity, RNA polymerase II-specific"/>
    <property type="evidence" value="ECO:0007669"/>
    <property type="project" value="UniProtKB-ARBA"/>
</dbReference>
<dbReference type="GO" id="GO:0003677">
    <property type="term" value="F:DNA binding"/>
    <property type="evidence" value="ECO:0007669"/>
    <property type="project" value="InterPro"/>
</dbReference>
<comment type="caution">
    <text evidence="3">The sequence shown here is derived from an EMBL/GenBank/DDBJ whole genome shotgun (WGS) entry which is preliminary data.</text>
</comment>
<feature type="compositionally biased region" description="Polar residues" evidence="1">
    <location>
        <begin position="1"/>
        <end position="12"/>
    </location>
</feature>
<dbReference type="AlphaFoldDB" id="G4TSG4"/>
<dbReference type="InterPro" id="IPR003163">
    <property type="entry name" value="Tscrpt_reg_HTH_APSES-type"/>
</dbReference>
<dbReference type="PROSITE" id="PS51299">
    <property type="entry name" value="HTH_APSES"/>
    <property type="match status" value="1"/>
</dbReference>
<dbReference type="InterPro" id="IPR036887">
    <property type="entry name" value="HTH_APSES_sf"/>
</dbReference>
<evidence type="ECO:0000256" key="1">
    <source>
        <dbReference type="SAM" id="MobiDB-lite"/>
    </source>
</evidence>
<dbReference type="GO" id="GO:0030907">
    <property type="term" value="C:MBF transcription complex"/>
    <property type="evidence" value="ECO:0007669"/>
    <property type="project" value="TreeGrafter"/>
</dbReference>
<dbReference type="SUPFAM" id="SSF54616">
    <property type="entry name" value="DNA-binding domain of Mlu1-box binding protein MBP1"/>
    <property type="match status" value="1"/>
</dbReference>
<dbReference type="EMBL" id="CAFZ01000294">
    <property type="protein sequence ID" value="CCA74257.1"/>
    <property type="molecule type" value="Genomic_DNA"/>
</dbReference>
<feature type="region of interest" description="Disordered" evidence="1">
    <location>
        <begin position="403"/>
        <end position="422"/>
    </location>
</feature>
<gene>
    <name evidence="3" type="ORF">PIIN_08210</name>
</gene>
<keyword evidence="4" id="KW-1185">Reference proteome</keyword>